<dbReference type="CDD" id="cd07302">
    <property type="entry name" value="CHD"/>
    <property type="match status" value="1"/>
</dbReference>
<dbReference type="SUPFAM" id="SSF158472">
    <property type="entry name" value="HAMP domain-like"/>
    <property type="match status" value="1"/>
</dbReference>
<feature type="domain" description="HAMP" evidence="3">
    <location>
        <begin position="245"/>
        <end position="297"/>
    </location>
</feature>
<evidence type="ECO:0000313" key="4">
    <source>
        <dbReference type="EMBL" id="TGL55867.1"/>
    </source>
</evidence>
<dbReference type="SUPFAM" id="SSF55073">
    <property type="entry name" value="Nucleotide cyclase"/>
    <property type="match status" value="1"/>
</dbReference>
<organism evidence="4 5">
    <name type="scientific">Leptospira ognonensis</name>
    <dbReference type="NCBI Taxonomy" id="2484945"/>
    <lineage>
        <taxon>Bacteria</taxon>
        <taxon>Pseudomonadati</taxon>
        <taxon>Spirochaetota</taxon>
        <taxon>Spirochaetia</taxon>
        <taxon>Leptospirales</taxon>
        <taxon>Leptospiraceae</taxon>
        <taxon>Leptospira</taxon>
    </lineage>
</organism>
<dbReference type="InterPro" id="IPR003660">
    <property type="entry name" value="HAMP_dom"/>
</dbReference>
<feature type="transmembrane region" description="Helical" evidence="1">
    <location>
        <begin position="12"/>
        <end position="36"/>
    </location>
</feature>
<feature type="transmembrane region" description="Helical" evidence="1">
    <location>
        <begin position="98"/>
        <end position="115"/>
    </location>
</feature>
<proteinExistence type="predicted"/>
<dbReference type="GO" id="GO:0016020">
    <property type="term" value="C:membrane"/>
    <property type="evidence" value="ECO:0007669"/>
    <property type="project" value="InterPro"/>
</dbReference>
<dbReference type="PANTHER" id="PTHR43081:SF1">
    <property type="entry name" value="ADENYLATE CYCLASE, TERMINAL-DIFFERENTIATION SPECIFIC"/>
    <property type="match status" value="1"/>
</dbReference>
<sequence>MKELIFRFHPYILIAFPCLLAEILGAITIFSGKFLISEYLLKLPVSKFQMPLLGQIMFLFLEVIYILSNIYFLLPVFQAHKNGKISQNNRLIVARTRIFNFPPFVIASIWTLNIAENTILYFFKPDFFTTLPFLFTAIVSTVLTAVFVYYATEFFNRFLLIPYWFSDGKIKVSWKIRVPSLFLRFGDTFLISGIFPVLSILGIILITLQNGVHDQKELERVMYVSLSIGVIFWIFGGILTFLNSKTFLYPLQSMEKALKKYSDGNYKERITVHSDDQLGLLEATVNQMGIELEEKEIIKTVFGHYVSPAIRDMILGGKVKTEGDKIEAVVLFTDIRSFTSLSENHAPENIVKLLNIHFTRIVDIVSRNDGFVDKFIGDAVMAVFDAELTGGHHKLSALRAAAEILKELEETNNEISQFGFEPLKIGIGIASGPVIRGNIGSANRREMTVIGDTVNLASRLESATKDFGIPILITESSFDQACSEYKPLQKKAEEFMQVRGKTELVKVLLLELSNLR</sequence>
<dbReference type="PROSITE" id="PS50125">
    <property type="entry name" value="GUANYLATE_CYCLASE_2"/>
    <property type="match status" value="1"/>
</dbReference>
<dbReference type="GO" id="GO:0004016">
    <property type="term" value="F:adenylate cyclase activity"/>
    <property type="evidence" value="ECO:0007669"/>
    <property type="project" value="UniProtKB-ARBA"/>
</dbReference>
<dbReference type="EMBL" id="RQGD01000047">
    <property type="protein sequence ID" value="TGL55867.1"/>
    <property type="molecule type" value="Genomic_DNA"/>
</dbReference>
<feature type="transmembrane region" description="Helical" evidence="1">
    <location>
        <begin position="56"/>
        <end position="77"/>
    </location>
</feature>
<dbReference type="RefSeq" id="WP_135625506.1">
    <property type="nucleotide sequence ID" value="NZ_RQGD01000047.1"/>
</dbReference>
<evidence type="ECO:0000256" key="1">
    <source>
        <dbReference type="SAM" id="Phobius"/>
    </source>
</evidence>
<dbReference type="PANTHER" id="PTHR43081">
    <property type="entry name" value="ADENYLATE CYCLASE, TERMINAL-DIFFERENTIATION SPECIFIC-RELATED"/>
    <property type="match status" value="1"/>
</dbReference>
<feature type="transmembrane region" description="Helical" evidence="1">
    <location>
        <begin position="127"/>
        <end position="151"/>
    </location>
</feature>
<accession>A0A4R9JWD6</accession>
<dbReference type="AlphaFoldDB" id="A0A4R9JWD6"/>
<keyword evidence="1" id="KW-0812">Transmembrane</keyword>
<reference evidence="4" key="1">
    <citation type="journal article" date="2019" name="PLoS Negl. Trop. Dis.">
        <title>Revisiting the worldwide diversity of Leptospira species in the environment.</title>
        <authorList>
            <person name="Vincent A.T."/>
            <person name="Schiettekatte O."/>
            <person name="Bourhy P."/>
            <person name="Veyrier F.J."/>
            <person name="Picardeau M."/>
        </authorList>
    </citation>
    <scope>NUCLEOTIDE SEQUENCE [LARGE SCALE GENOMIC DNA]</scope>
    <source>
        <strain evidence="4">201702476</strain>
    </source>
</reference>
<dbReference type="OrthoDB" id="9806735at2"/>
<dbReference type="Gene3D" id="6.10.340.10">
    <property type="match status" value="1"/>
</dbReference>
<keyword evidence="1" id="KW-0472">Membrane</keyword>
<dbReference type="SMART" id="SM00304">
    <property type="entry name" value="HAMP"/>
    <property type="match status" value="1"/>
</dbReference>
<dbReference type="Pfam" id="PF00211">
    <property type="entry name" value="Guanylate_cyc"/>
    <property type="match status" value="1"/>
</dbReference>
<dbReference type="Gene3D" id="3.30.70.1230">
    <property type="entry name" value="Nucleotide cyclase"/>
    <property type="match status" value="1"/>
</dbReference>
<evidence type="ECO:0000259" key="2">
    <source>
        <dbReference type="PROSITE" id="PS50125"/>
    </source>
</evidence>
<gene>
    <name evidence="4" type="ORF">EHQ58_18240</name>
</gene>
<feature type="transmembrane region" description="Helical" evidence="1">
    <location>
        <begin position="220"/>
        <end position="242"/>
    </location>
</feature>
<dbReference type="GO" id="GO:0009190">
    <property type="term" value="P:cyclic nucleotide biosynthetic process"/>
    <property type="evidence" value="ECO:0007669"/>
    <property type="project" value="InterPro"/>
</dbReference>
<evidence type="ECO:0000259" key="3">
    <source>
        <dbReference type="PROSITE" id="PS50885"/>
    </source>
</evidence>
<feature type="domain" description="Guanylate cyclase" evidence="2">
    <location>
        <begin position="329"/>
        <end position="461"/>
    </location>
</feature>
<dbReference type="CDD" id="cd06225">
    <property type="entry name" value="HAMP"/>
    <property type="match status" value="1"/>
</dbReference>
<evidence type="ECO:0000313" key="5">
    <source>
        <dbReference type="Proteomes" id="UP000297693"/>
    </source>
</evidence>
<protein>
    <submittedName>
        <fullName evidence="4">Adenylate/guanylate cyclase domain-containing protein</fullName>
    </submittedName>
</protein>
<dbReference type="InterPro" id="IPR050697">
    <property type="entry name" value="Adenylyl/Guanylyl_Cyclase_3/4"/>
</dbReference>
<dbReference type="Proteomes" id="UP000297693">
    <property type="component" value="Unassembled WGS sequence"/>
</dbReference>
<keyword evidence="1" id="KW-1133">Transmembrane helix</keyword>
<dbReference type="Pfam" id="PF00672">
    <property type="entry name" value="HAMP"/>
    <property type="match status" value="1"/>
</dbReference>
<comment type="caution">
    <text evidence="4">The sequence shown here is derived from an EMBL/GenBank/DDBJ whole genome shotgun (WGS) entry which is preliminary data.</text>
</comment>
<dbReference type="InterPro" id="IPR029787">
    <property type="entry name" value="Nucleotide_cyclase"/>
</dbReference>
<keyword evidence="5" id="KW-1185">Reference proteome</keyword>
<dbReference type="GO" id="GO:0035556">
    <property type="term" value="P:intracellular signal transduction"/>
    <property type="evidence" value="ECO:0007669"/>
    <property type="project" value="InterPro"/>
</dbReference>
<feature type="transmembrane region" description="Helical" evidence="1">
    <location>
        <begin position="181"/>
        <end position="208"/>
    </location>
</feature>
<dbReference type="SMART" id="SM00044">
    <property type="entry name" value="CYCc"/>
    <property type="match status" value="1"/>
</dbReference>
<name>A0A4R9JWD6_9LEPT</name>
<dbReference type="PROSITE" id="PS50885">
    <property type="entry name" value="HAMP"/>
    <property type="match status" value="1"/>
</dbReference>
<dbReference type="InterPro" id="IPR001054">
    <property type="entry name" value="A/G_cyclase"/>
</dbReference>